<reference evidence="2 3" key="1">
    <citation type="submission" date="2019-05" db="EMBL/GenBank/DDBJ databases">
        <title>Another draft genome of Portunus trituberculatus and its Hox gene families provides insights of decapod evolution.</title>
        <authorList>
            <person name="Jeong J.-H."/>
            <person name="Song I."/>
            <person name="Kim S."/>
            <person name="Choi T."/>
            <person name="Kim D."/>
            <person name="Ryu S."/>
            <person name="Kim W."/>
        </authorList>
    </citation>
    <scope>NUCLEOTIDE SEQUENCE [LARGE SCALE GENOMIC DNA]</scope>
    <source>
        <tissue evidence="2">Muscle</tissue>
    </source>
</reference>
<dbReference type="Proteomes" id="UP000324222">
    <property type="component" value="Unassembled WGS sequence"/>
</dbReference>
<dbReference type="EMBL" id="VSRR010135508">
    <property type="protein sequence ID" value="MPD03283.1"/>
    <property type="molecule type" value="Genomic_DNA"/>
</dbReference>
<dbReference type="AlphaFoldDB" id="A0A5B7K449"/>
<organism evidence="2 3">
    <name type="scientific">Portunus trituberculatus</name>
    <name type="common">Swimming crab</name>
    <name type="synonym">Neptunus trituberculatus</name>
    <dbReference type="NCBI Taxonomy" id="210409"/>
    <lineage>
        <taxon>Eukaryota</taxon>
        <taxon>Metazoa</taxon>
        <taxon>Ecdysozoa</taxon>
        <taxon>Arthropoda</taxon>
        <taxon>Crustacea</taxon>
        <taxon>Multicrustacea</taxon>
        <taxon>Malacostraca</taxon>
        <taxon>Eumalacostraca</taxon>
        <taxon>Eucarida</taxon>
        <taxon>Decapoda</taxon>
        <taxon>Pleocyemata</taxon>
        <taxon>Brachyura</taxon>
        <taxon>Eubrachyura</taxon>
        <taxon>Portunoidea</taxon>
        <taxon>Portunidae</taxon>
        <taxon>Portuninae</taxon>
        <taxon>Portunus</taxon>
    </lineage>
</organism>
<comment type="caution">
    <text evidence="2">The sequence shown here is derived from an EMBL/GenBank/DDBJ whole genome shotgun (WGS) entry which is preliminary data.</text>
</comment>
<accession>A0A5B7K449</accession>
<keyword evidence="3" id="KW-1185">Reference proteome</keyword>
<protein>
    <submittedName>
        <fullName evidence="2">Uncharacterized protein</fullName>
    </submittedName>
</protein>
<gene>
    <name evidence="2" type="ORF">E2C01_098913</name>
</gene>
<sequence length="73" mass="7708">MTVPGPTKVLHDWAQKPVLFRVANVLCEESLETCERGCDEAGEAERPIAAILEDGPQADSEAEKTSLPGATAG</sequence>
<evidence type="ECO:0000256" key="1">
    <source>
        <dbReference type="SAM" id="MobiDB-lite"/>
    </source>
</evidence>
<feature type="region of interest" description="Disordered" evidence="1">
    <location>
        <begin position="52"/>
        <end position="73"/>
    </location>
</feature>
<evidence type="ECO:0000313" key="3">
    <source>
        <dbReference type="Proteomes" id="UP000324222"/>
    </source>
</evidence>
<name>A0A5B7K449_PORTR</name>
<proteinExistence type="predicted"/>
<evidence type="ECO:0000313" key="2">
    <source>
        <dbReference type="EMBL" id="MPD03283.1"/>
    </source>
</evidence>